<comment type="function">
    <text evidence="4">Part of a binding-protein-dependent transport system for aliphatic sulfonates. Putative binding protein.</text>
</comment>
<dbReference type="AlphaFoldDB" id="A0A4R1HHE4"/>
<comment type="similarity">
    <text evidence="1">Belongs to the bacterial solute-binding protein SsuA/TauA family.</text>
</comment>
<keyword evidence="3" id="KW-0732">Signal</keyword>
<reference evidence="7 8" key="1">
    <citation type="submission" date="2019-03" db="EMBL/GenBank/DDBJ databases">
        <title>Sequencing the genomes of 1000 actinobacteria strains.</title>
        <authorList>
            <person name="Klenk H.-P."/>
        </authorList>
    </citation>
    <scope>NUCLEOTIDE SEQUENCE [LARGE SCALE GENOMIC DNA]</scope>
    <source>
        <strain evidence="7 8">DSM 44969</strain>
    </source>
</reference>
<evidence type="ECO:0000256" key="5">
    <source>
        <dbReference type="ARBA" id="ARBA00070228"/>
    </source>
</evidence>
<dbReference type="PANTHER" id="PTHR30024">
    <property type="entry name" value="ALIPHATIC SULFONATES-BINDING PROTEIN-RELATED"/>
    <property type="match status" value="1"/>
</dbReference>
<name>A0A4R1HHE4_PSEEN</name>
<sequence>MRHGPGTAAAHPTGSRRLVGAAGLLLALAVLTACSSVPRERPPVQPPVDPAALTGVTLRVGDQKGGSQSLLAAAGLLDTPYTIQWSTFTSGPPLIEAARAGAIDVGATGNTPVIFAAAARARVQFVAANRGNVVSDAVLVRHDSPLRSVADLRGKRVAVAKGSSAHGQLLYSLRAAGMTLDDVDLTFLAPADAYAAFQQGDVDAWATWDPYTAQAQNDGARTIATGEGTANGYGFQVASNAALADPVKQAAVGDLLARVAAAQRYSDTHRAQRAQVWSRETKLPLPVTMAAANRGPDLPIPMDDAMVTSEQELADAFSDAGVIPGRVRFADFVDRRFEATTLAARAPTTTGAP</sequence>
<accession>A0A4R1HHE4</accession>
<gene>
    <name evidence="7" type="ORF">EV378_5137</name>
</gene>
<dbReference type="InterPro" id="IPR010067">
    <property type="entry name" value="ABC_SsuA_sub-bd"/>
</dbReference>
<dbReference type="SUPFAM" id="SSF53850">
    <property type="entry name" value="Periplasmic binding protein-like II"/>
    <property type="match status" value="1"/>
</dbReference>
<evidence type="ECO:0000256" key="1">
    <source>
        <dbReference type="ARBA" id="ARBA00010742"/>
    </source>
</evidence>
<dbReference type="EMBL" id="SMFZ01000002">
    <property type="protein sequence ID" value="TCK21158.1"/>
    <property type="molecule type" value="Genomic_DNA"/>
</dbReference>
<dbReference type="GO" id="GO:0042626">
    <property type="term" value="F:ATPase-coupled transmembrane transporter activity"/>
    <property type="evidence" value="ECO:0007669"/>
    <property type="project" value="InterPro"/>
</dbReference>
<dbReference type="RefSeq" id="WP_243653766.1">
    <property type="nucleotide sequence ID" value="NZ_SMFZ01000002.1"/>
</dbReference>
<dbReference type="PROSITE" id="PS51257">
    <property type="entry name" value="PROKAR_LIPOPROTEIN"/>
    <property type="match status" value="1"/>
</dbReference>
<dbReference type="PANTHER" id="PTHR30024:SF48">
    <property type="entry name" value="ABC TRANSPORTER SUBSTRATE-BINDING PROTEIN"/>
    <property type="match status" value="1"/>
</dbReference>
<organism evidence="7 8">
    <name type="scientific">Pseudonocardia endophytica</name>
    <dbReference type="NCBI Taxonomy" id="401976"/>
    <lineage>
        <taxon>Bacteria</taxon>
        <taxon>Bacillati</taxon>
        <taxon>Actinomycetota</taxon>
        <taxon>Actinomycetes</taxon>
        <taxon>Pseudonocardiales</taxon>
        <taxon>Pseudonocardiaceae</taxon>
        <taxon>Pseudonocardia</taxon>
    </lineage>
</organism>
<keyword evidence="2" id="KW-0813">Transport</keyword>
<evidence type="ECO:0000259" key="6">
    <source>
        <dbReference type="SMART" id="SM00062"/>
    </source>
</evidence>
<dbReference type="InterPro" id="IPR001638">
    <property type="entry name" value="Solute-binding_3/MltF_N"/>
</dbReference>
<evidence type="ECO:0000256" key="4">
    <source>
        <dbReference type="ARBA" id="ARBA00055538"/>
    </source>
</evidence>
<evidence type="ECO:0000313" key="8">
    <source>
        <dbReference type="Proteomes" id="UP000295560"/>
    </source>
</evidence>
<evidence type="ECO:0000256" key="3">
    <source>
        <dbReference type="ARBA" id="ARBA00022729"/>
    </source>
</evidence>
<dbReference type="NCBIfam" id="TIGR01728">
    <property type="entry name" value="SsuA_fam"/>
    <property type="match status" value="1"/>
</dbReference>
<dbReference type="Pfam" id="PF12974">
    <property type="entry name" value="Phosphonate-bd"/>
    <property type="match status" value="1"/>
</dbReference>
<dbReference type="SMART" id="SM00062">
    <property type="entry name" value="PBPb"/>
    <property type="match status" value="1"/>
</dbReference>
<dbReference type="Proteomes" id="UP000295560">
    <property type="component" value="Unassembled WGS sequence"/>
</dbReference>
<keyword evidence="8" id="KW-1185">Reference proteome</keyword>
<protein>
    <recommendedName>
        <fullName evidence="5">Putative aliphatic sulfonates-binding protein</fullName>
    </recommendedName>
</protein>
<evidence type="ECO:0000256" key="2">
    <source>
        <dbReference type="ARBA" id="ARBA00022448"/>
    </source>
</evidence>
<feature type="domain" description="Solute-binding protein family 3/N-terminal" evidence="6">
    <location>
        <begin position="57"/>
        <end position="269"/>
    </location>
</feature>
<evidence type="ECO:0000313" key="7">
    <source>
        <dbReference type="EMBL" id="TCK21158.1"/>
    </source>
</evidence>
<comment type="caution">
    <text evidence="7">The sequence shown here is derived from an EMBL/GenBank/DDBJ whole genome shotgun (WGS) entry which is preliminary data.</text>
</comment>
<proteinExistence type="inferred from homology"/>
<dbReference type="FunFam" id="3.40.190.10:FF:000050">
    <property type="entry name" value="Sulfonate ABC transporter substrate-binding protein"/>
    <property type="match status" value="1"/>
</dbReference>
<dbReference type="GO" id="GO:0016020">
    <property type="term" value="C:membrane"/>
    <property type="evidence" value="ECO:0007669"/>
    <property type="project" value="InterPro"/>
</dbReference>
<dbReference type="CDD" id="cd13558">
    <property type="entry name" value="PBP2_SsuA_like_2"/>
    <property type="match status" value="1"/>
</dbReference>
<dbReference type="Gene3D" id="3.40.190.10">
    <property type="entry name" value="Periplasmic binding protein-like II"/>
    <property type="match status" value="2"/>
</dbReference>